<organism evidence="3">
    <name type="scientific">Streptomyces tabacisoli</name>
    <dbReference type="NCBI Taxonomy" id="3156398"/>
    <lineage>
        <taxon>Bacteria</taxon>
        <taxon>Bacillati</taxon>
        <taxon>Actinomycetota</taxon>
        <taxon>Actinomycetes</taxon>
        <taxon>Kitasatosporales</taxon>
        <taxon>Streptomycetaceae</taxon>
        <taxon>Streptomyces</taxon>
    </lineage>
</organism>
<feature type="domain" description="Outer membrane channel protein CpnT-like N-terminal" evidence="2">
    <location>
        <begin position="10"/>
        <end position="149"/>
    </location>
</feature>
<evidence type="ECO:0000259" key="2">
    <source>
        <dbReference type="Pfam" id="PF25547"/>
    </source>
</evidence>
<dbReference type="RefSeq" id="WP_353945067.1">
    <property type="nucleotide sequence ID" value="NZ_CP159534.1"/>
</dbReference>
<feature type="region of interest" description="Disordered" evidence="1">
    <location>
        <begin position="267"/>
        <end position="335"/>
    </location>
</feature>
<reference evidence="3" key="1">
    <citation type="submission" date="2024-06" db="EMBL/GenBank/DDBJ databases">
        <title>Streptomyces sp. strain HUAS MG91 genome sequences.</title>
        <authorList>
            <person name="Mo P."/>
        </authorList>
    </citation>
    <scope>NUCLEOTIDE SEQUENCE</scope>
    <source>
        <strain evidence="3">HUAS MG91</strain>
    </source>
</reference>
<dbReference type="KEGG" id="stac:ABII15_28225"/>
<evidence type="ECO:0000256" key="1">
    <source>
        <dbReference type="SAM" id="MobiDB-lite"/>
    </source>
</evidence>
<proteinExistence type="predicted"/>
<accession>A0AAU8J0Y1</accession>
<dbReference type="Pfam" id="PF25547">
    <property type="entry name" value="WXG100_2"/>
    <property type="match status" value="1"/>
</dbReference>
<evidence type="ECO:0000313" key="3">
    <source>
        <dbReference type="EMBL" id="XCJ73607.1"/>
    </source>
</evidence>
<feature type="compositionally biased region" description="Basic and acidic residues" evidence="1">
    <location>
        <begin position="326"/>
        <end position="335"/>
    </location>
</feature>
<sequence length="335" mass="33831">MALMLPSEIEWVLDLLGYSWPDADEDKIHEAAQAWREFAEAVRQAQGTGTGAAQTVFGANSGAAVESFGEAWQKFSGPGGGYLEDAAQAAEILAFALDAVALIVVGSKIAVIAQLIALAIEIAAAQAAAPFTLGLSEVGAAGATQATRLIVRRLLDELKQLVIKTIKDAVEQASVKAIKEMIVEVLKEAAVEAGKSAGQSIVEQGVKTHFGAQQGIDFGAAAGAGYDSFKETAVSGIKDGLQEKADGLTGLVDPQTYIDAGTDRATEVAGNHAQSGVDRLRGGAGGEASAEASEGTSASPGSTSSTAPSAAASTPAAGTGPGSAAEDERARATFG</sequence>
<dbReference type="AlphaFoldDB" id="A0AAU8J0Y1"/>
<feature type="compositionally biased region" description="Low complexity" evidence="1">
    <location>
        <begin position="287"/>
        <end position="324"/>
    </location>
</feature>
<name>A0AAU8J0Y1_9ACTN</name>
<dbReference type="InterPro" id="IPR057746">
    <property type="entry name" value="CpnT-like_N"/>
</dbReference>
<dbReference type="EMBL" id="CP159534">
    <property type="protein sequence ID" value="XCJ73607.1"/>
    <property type="molecule type" value="Genomic_DNA"/>
</dbReference>
<gene>
    <name evidence="3" type="ORF">ABII15_28225</name>
</gene>
<protein>
    <submittedName>
        <fullName evidence="3">PE-PGRS family protein</fullName>
    </submittedName>
</protein>